<keyword evidence="1" id="KW-0175">Coiled coil</keyword>
<evidence type="ECO:0000256" key="1">
    <source>
        <dbReference type="SAM" id="Coils"/>
    </source>
</evidence>
<gene>
    <name evidence="2" type="ORF">HINF_LOCUS65982</name>
</gene>
<sequence length="326" mass="38468">MRLHNTSQLSGFALKSTSKLKCPQQLQNISSFANVESNDSEYVYLHEENNNQTIAYRDSRDHIRPKPIPLSQNMKYRNTQQKKLRQQFTFTDTQLSNVYNTINQHVIFQQEVPFVSNIQIVINTDHLKTPVIKLPNIFTQRFNVNNKTLKQLTFLVPKQNYFKYKFIVETNAIYNFGIKEFPFQKKCSTVFNIEKGDINVNIEQNNYQKNSNDFGQAIIMEQLKGLKEKKEQKLQNQTNKMLIQEAQLNEPKILEFQTHKVRYRTITQQERYFKQNNHDILTEQHNNAENAIMTQEQLPTPIKLFDEQATRTSKCNYCTIAQKEAE</sequence>
<dbReference type="Proteomes" id="UP001642409">
    <property type="component" value="Unassembled WGS sequence"/>
</dbReference>
<protein>
    <submittedName>
        <fullName evidence="2">Hypothetical_protein</fullName>
    </submittedName>
</protein>
<reference evidence="2 3" key="1">
    <citation type="submission" date="2024-07" db="EMBL/GenBank/DDBJ databases">
        <authorList>
            <person name="Akdeniz Z."/>
        </authorList>
    </citation>
    <scope>NUCLEOTIDE SEQUENCE [LARGE SCALE GENOMIC DNA]</scope>
</reference>
<name>A0ABP1LUU1_9EUKA</name>
<proteinExistence type="predicted"/>
<accession>A0ABP1LUU1</accession>
<evidence type="ECO:0000313" key="2">
    <source>
        <dbReference type="EMBL" id="CAL6091847.1"/>
    </source>
</evidence>
<feature type="coiled-coil region" evidence="1">
    <location>
        <begin position="220"/>
        <end position="247"/>
    </location>
</feature>
<keyword evidence="3" id="KW-1185">Reference proteome</keyword>
<organism evidence="2 3">
    <name type="scientific">Hexamita inflata</name>
    <dbReference type="NCBI Taxonomy" id="28002"/>
    <lineage>
        <taxon>Eukaryota</taxon>
        <taxon>Metamonada</taxon>
        <taxon>Diplomonadida</taxon>
        <taxon>Hexamitidae</taxon>
        <taxon>Hexamitinae</taxon>
        <taxon>Hexamita</taxon>
    </lineage>
</organism>
<comment type="caution">
    <text evidence="2">The sequence shown here is derived from an EMBL/GenBank/DDBJ whole genome shotgun (WGS) entry which is preliminary data.</text>
</comment>
<evidence type="ECO:0000313" key="3">
    <source>
        <dbReference type="Proteomes" id="UP001642409"/>
    </source>
</evidence>
<dbReference type="EMBL" id="CAXDID020000439">
    <property type="protein sequence ID" value="CAL6091847.1"/>
    <property type="molecule type" value="Genomic_DNA"/>
</dbReference>